<sequence>MEKVFSINTFKKDFHKPSLEAENLRLLAKIEQLEKDKKNLKLIIRAFNASNTRQNSI</sequence>
<accession>A0A6J5KX35</accession>
<organism evidence="2">
    <name type="scientific">uncultured Caudovirales phage</name>
    <dbReference type="NCBI Taxonomy" id="2100421"/>
    <lineage>
        <taxon>Viruses</taxon>
        <taxon>Duplodnaviria</taxon>
        <taxon>Heunggongvirae</taxon>
        <taxon>Uroviricota</taxon>
        <taxon>Caudoviricetes</taxon>
        <taxon>Peduoviridae</taxon>
        <taxon>Maltschvirus</taxon>
        <taxon>Maltschvirus maltsch</taxon>
    </lineage>
</organism>
<proteinExistence type="predicted"/>
<reference evidence="2" key="1">
    <citation type="submission" date="2020-04" db="EMBL/GenBank/DDBJ databases">
        <authorList>
            <person name="Chiriac C."/>
            <person name="Salcher M."/>
            <person name="Ghai R."/>
            <person name="Kavagutti S V."/>
        </authorList>
    </citation>
    <scope>NUCLEOTIDE SEQUENCE</scope>
</reference>
<gene>
    <name evidence="2" type="ORF">UFOVP87_33</name>
</gene>
<keyword evidence="1" id="KW-0175">Coiled coil</keyword>
<evidence type="ECO:0000256" key="1">
    <source>
        <dbReference type="SAM" id="Coils"/>
    </source>
</evidence>
<evidence type="ECO:0000313" key="2">
    <source>
        <dbReference type="EMBL" id="CAB4126994.1"/>
    </source>
</evidence>
<name>A0A6J5KX35_9CAUD</name>
<feature type="coiled-coil region" evidence="1">
    <location>
        <begin position="16"/>
        <end position="50"/>
    </location>
</feature>
<dbReference type="EMBL" id="LR796200">
    <property type="protein sequence ID" value="CAB4126994.1"/>
    <property type="molecule type" value="Genomic_DNA"/>
</dbReference>
<protein>
    <submittedName>
        <fullName evidence="2">Uncharacterized protein</fullName>
    </submittedName>
</protein>